<evidence type="ECO:0008006" key="4">
    <source>
        <dbReference type="Google" id="ProtNLM"/>
    </source>
</evidence>
<organism evidence="2 3">
    <name type="scientific">Nitrobacter hamburgensis (strain DSM 10229 / NCIMB 13809 / X14)</name>
    <dbReference type="NCBI Taxonomy" id="323097"/>
    <lineage>
        <taxon>Bacteria</taxon>
        <taxon>Pseudomonadati</taxon>
        <taxon>Pseudomonadota</taxon>
        <taxon>Alphaproteobacteria</taxon>
        <taxon>Hyphomicrobiales</taxon>
        <taxon>Nitrobacteraceae</taxon>
        <taxon>Nitrobacter</taxon>
    </lineage>
</organism>
<feature type="transmembrane region" description="Helical" evidence="1">
    <location>
        <begin position="251"/>
        <end position="274"/>
    </location>
</feature>
<proteinExistence type="predicted"/>
<dbReference type="OrthoDB" id="7335270at2"/>
<dbReference type="Proteomes" id="UP000001953">
    <property type="component" value="Chromosome"/>
</dbReference>
<feature type="transmembrane region" description="Helical" evidence="1">
    <location>
        <begin position="35"/>
        <end position="59"/>
    </location>
</feature>
<dbReference type="STRING" id="323097.Nham_2414"/>
<feature type="transmembrane region" description="Helical" evidence="1">
    <location>
        <begin position="178"/>
        <end position="203"/>
    </location>
</feature>
<evidence type="ECO:0000256" key="1">
    <source>
        <dbReference type="SAM" id="Phobius"/>
    </source>
</evidence>
<dbReference type="HOGENOM" id="CLU_073303_1_0_5"/>
<keyword evidence="1" id="KW-1133">Transmembrane helix</keyword>
<protein>
    <recommendedName>
        <fullName evidence="4">DUF2232 domain-containing protein</fullName>
    </recommendedName>
</protein>
<name>Q1QKP3_NITHX</name>
<keyword evidence="3" id="KW-1185">Reference proteome</keyword>
<keyword evidence="1" id="KW-0472">Membrane</keyword>
<evidence type="ECO:0000313" key="3">
    <source>
        <dbReference type="Proteomes" id="UP000001953"/>
    </source>
</evidence>
<reference evidence="2 3" key="1">
    <citation type="submission" date="2006-03" db="EMBL/GenBank/DDBJ databases">
        <title>Complete sequence of chromosome of Nitrobacter hamburgensis X14.</title>
        <authorList>
            <consortium name="US DOE Joint Genome Institute"/>
            <person name="Copeland A."/>
            <person name="Lucas S."/>
            <person name="Lapidus A."/>
            <person name="Barry K."/>
            <person name="Detter J.C."/>
            <person name="Glavina del Rio T."/>
            <person name="Hammon N."/>
            <person name="Israni S."/>
            <person name="Dalin E."/>
            <person name="Tice H."/>
            <person name="Pitluck S."/>
            <person name="Chain P."/>
            <person name="Malfatti S."/>
            <person name="Shin M."/>
            <person name="Vergez L."/>
            <person name="Schmutz J."/>
            <person name="Larimer F."/>
            <person name="Land M."/>
            <person name="Hauser L."/>
            <person name="Kyrpides N."/>
            <person name="Ivanova N."/>
            <person name="Ward B."/>
            <person name="Arp D."/>
            <person name="Klotz M."/>
            <person name="Stein L."/>
            <person name="O'Mullan G."/>
            <person name="Starkenburg S."/>
            <person name="Sayavedra L."/>
            <person name="Poret-Peterson A.T."/>
            <person name="Gentry M.E."/>
            <person name="Bruce D."/>
            <person name="Richardson P."/>
        </authorList>
    </citation>
    <scope>NUCLEOTIDE SEQUENCE [LARGE SCALE GENOMIC DNA]</scope>
    <source>
        <strain evidence="3">DSM 10229 / NCIMB 13809 / X14</strain>
    </source>
</reference>
<gene>
    <name evidence="2" type="ordered locus">Nham_2414</name>
</gene>
<feature type="transmembrane region" description="Helical" evidence="1">
    <location>
        <begin position="280"/>
        <end position="311"/>
    </location>
</feature>
<dbReference type="EMBL" id="CP000319">
    <property type="protein sequence ID" value="ABE63204.1"/>
    <property type="molecule type" value="Genomic_DNA"/>
</dbReference>
<sequence>MIRNLLIAVAAGCASALMFASIISGALVSLLLFYLAPLPLMVAAMGWGPTCAAIGGALAGAGLGGIFGPSYSAAFVLTVALPAWWLGHLVLLGRPVTADAPQHGTGAAPAGPPPVDWYPLGRILIWIACFAALTTTAALLTLGSDASTIADTLRRGLQHIVNVQDAASRDRSSEFVDAFVAIAPAAAATIAMTTLTLNVWLAAKVTATSGRLRRPWPDMKTTTLPPMALVATTVALALCFVGGLPAMLAQIVTACLMMAYALVGFAVLHTITLAQRGRTLWLACIYAVVLVFVWPLITMVGIGIGDAIFGFRQRYLQRHMPPPLAPKS</sequence>
<dbReference type="AlphaFoldDB" id="Q1QKP3"/>
<dbReference type="RefSeq" id="WP_011510877.1">
    <property type="nucleotide sequence ID" value="NC_007964.1"/>
</dbReference>
<keyword evidence="1" id="KW-0812">Transmembrane</keyword>
<dbReference type="KEGG" id="nha:Nham_2414"/>
<dbReference type="eggNOG" id="ENOG502ZB2B">
    <property type="taxonomic scope" value="Bacteria"/>
</dbReference>
<feature type="transmembrane region" description="Helical" evidence="1">
    <location>
        <begin position="123"/>
        <end position="142"/>
    </location>
</feature>
<feature type="transmembrane region" description="Helical" evidence="1">
    <location>
        <begin position="71"/>
        <end position="91"/>
    </location>
</feature>
<feature type="transmembrane region" description="Helical" evidence="1">
    <location>
        <begin position="223"/>
        <end position="244"/>
    </location>
</feature>
<evidence type="ECO:0000313" key="2">
    <source>
        <dbReference type="EMBL" id="ABE63204.1"/>
    </source>
</evidence>
<accession>Q1QKP3</accession>